<accession>D8QIZ1</accession>
<evidence type="ECO:0008006" key="4">
    <source>
        <dbReference type="Google" id="ProtNLM"/>
    </source>
</evidence>
<name>D8QIZ1_SCHCM</name>
<proteinExistence type="predicted"/>
<dbReference type="OrthoDB" id="2757422at2759"/>
<dbReference type="InParanoid" id="D8QIZ1"/>
<dbReference type="AlphaFoldDB" id="D8QIZ1"/>
<evidence type="ECO:0000256" key="1">
    <source>
        <dbReference type="SAM" id="MobiDB-lite"/>
    </source>
</evidence>
<protein>
    <recommendedName>
        <fullName evidence="4">BTB domain-containing protein</fullName>
    </recommendedName>
</protein>
<feature type="compositionally biased region" description="Polar residues" evidence="1">
    <location>
        <begin position="1"/>
        <end position="12"/>
    </location>
</feature>
<reference evidence="2 3" key="1">
    <citation type="journal article" date="2010" name="Nat. Biotechnol.">
        <title>Genome sequence of the model mushroom Schizophyllum commune.</title>
        <authorList>
            <person name="Ohm R.A."/>
            <person name="de Jong J.F."/>
            <person name="Lugones L.G."/>
            <person name="Aerts A."/>
            <person name="Kothe E."/>
            <person name="Stajich J.E."/>
            <person name="de Vries R.P."/>
            <person name="Record E."/>
            <person name="Levasseur A."/>
            <person name="Baker S.E."/>
            <person name="Bartholomew K.A."/>
            <person name="Coutinho P.M."/>
            <person name="Erdmann S."/>
            <person name="Fowler T.J."/>
            <person name="Gathman A.C."/>
            <person name="Lombard V."/>
            <person name="Henrissat B."/>
            <person name="Knabe N."/>
            <person name="Kuees U."/>
            <person name="Lilly W.W."/>
            <person name="Lindquist E."/>
            <person name="Lucas S."/>
            <person name="Magnuson J.K."/>
            <person name="Piumi F."/>
            <person name="Raudaskoski M."/>
            <person name="Salamov A."/>
            <person name="Schmutz J."/>
            <person name="Schwarze F.W.M.R."/>
            <person name="vanKuyk P.A."/>
            <person name="Horton J.S."/>
            <person name="Grigoriev I.V."/>
            <person name="Woesten H.A.B."/>
        </authorList>
    </citation>
    <scope>NUCLEOTIDE SEQUENCE [LARGE SCALE GENOMIC DNA]</scope>
    <source>
        <strain evidence="3">H4-8 / FGSC 9210</strain>
    </source>
</reference>
<organism evidence="3">
    <name type="scientific">Schizophyllum commune (strain H4-8 / FGSC 9210)</name>
    <name type="common">Split gill fungus</name>
    <dbReference type="NCBI Taxonomy" id="578458"/>
    <lineage>
        <taxon>Eukaryota</taxon>
        <taxon>Fungi</taxon>
        <taxon>Dikarya</taxon>
        <taxon>Basidiomycota</taxon>
        <taxon>Agaricomycotina</taxon>
        <taxon>Agaricomycetes</taxon>
        <taxon>Agaricomycetidae</taxon>
        <taxon>Agaricales</taxon>
        <taxon>Schizophyllaceae</taxon>
        <taxon>Schizophyllum</taxon>
    </lineage>
</organism>
<evidence type="ECO:0000313" key="2">
    <source>
        <dbReference type="EMBL" id="EFI92314.1"/>
    </source>
</evidence>
<dbReference type="GeneID" id="9597091"/>
<keyword evidence="3" id="KW-1185">Reference proteome</keyword>
<dbReference type="HOGENOM" id="CLU_781099_0_0_1"/>
<evidence type="ECO:0000313" key="3">
    <source>
        <dbReference type="Proteomes" id="UP000007431"/>
    </source>
</evidence>
<sequence length="355" mass="40695">MPDMSTLQLTSRLSREGSFAASGSAPHAPSRSHTISRPSHRASDTPAADLKRHKSLWCTEPKGIVIRAQNWIFRVPEGRLRRMALMFPMREEGRWSTFEGSPMIELPHSCTDVELFLFALFNEESLDDLSCLPLSDFYAYRMSAGILKLSGIYHAPPWRKYALQLLAPMFPTTLDDLDELYTPSRALDLSAAQVTSRFVVDAARAARARWLLPSATLYLLSESLRDNGTRSQLRADEFTMRDRYTTLWTRWLDCMCAPPPRECDCATGRCDARLADFAETMRTDKNYAFSMDVMLRQSCRVEKRMCHRCKSGFRDRYDSLRQWFWDLMPAVCGVDAPWAELARDMRRDTLEGTLA</sequence>
<feature type="region of interest" description="Disordered" evidence="1">
    <location>
        <begin position="1"/>
        <end position="48"/>
    </location>
</feature>
<dbReference type="Proteomes" id="UP000007431">
    <property type="component" value="Unassembled WGS sequence"/>
</dbReference>
<dbReference type="VEuPathDB" id="FungiDB:SCHCODRAFT_02643554"/>
<gene>
    <name evidence="2" type="ORF">SCHCODRAFT_238187</name>
</gene>
<dbReference type="KEGG" id="scm:SCHCO_02643554"/>
<dbReference type="EMBL" id="GL377313">
    <property type="protein sequence ID" value="EFI92314.1"/>
    <property type="molecule type" value="Genomic_DNA"/>
</dbReference>